<dbReference type="EMBL" id="CP104973">
    <property type="protein sequence ID" value="UXN62870.1"/>
    <property type="molecule type" value="Genomic_DNA"/>
</dbReference>
<evidence type="ECO:0000313" key="2">
    <source>
        <dbReference type="Proteomes" id="UP001061991"/>
    </source>
</evidence>
<sequence>MATTFASKTGDKRLRAGLPKDWSVGDKTGTSDSGMASKDRRATRSTLGSLSL</sequence>
<keyword evidence="2" id="KW-1185">Reference proteome</keyword>
<gene>
    <name evidence="1" type="ORF">N8E88_30425</name>
</gene>
<accession>A0ACD4DAL3</accession>
<reference evidence="1" key="1">
    <citation type="submission" date="2022-09" db="EMBL/GenBank/DDBJ databases">
        <title>Interaction between co-microsymbionts with complementary sets of symbiotic genes in legume-rhizobium systems.</title>
        <authorList>
            <person name="Safronova V."/>
            <person name="Sazanova A."/>
            <person name="Afonin A."/>
            <person name="Chirak E."/>
        </authorList>
    </citation>
    <scope>NUCLEOTIDE SEQUENCE</scope>
    <source>
        <strain evidence="1">A18/3m</strain>
    </source>
</reference>
<dbReference type="Proteomes" id="UP001061991">
    <property type="component" value="Chromosome"/>
</dbReference>
<name>A0ACD4DAL3_9HYPH</name>
<proteinExistence type="predicted"/>
<evidence type="ECO:0000313" key="1">
    <source>
        <dbReference type="EMBL" id="UXN62870.1"/>
    </source>
</evidence>
<protein>
    <submittedName>
        <fullName evidence="1">Uncharacterized protein</fullName>
    </submittedName>
</protein>
<organism evidence="1 2">
    <name type="scientific">Phyllobacterium zundukense</name>
    <dbReference type="NCBI Taxonomy" id="1867719"/>
    <lineage>
        <taxon>Bacteria</taxon>
        <taxon>Pseudomonadati</taxon>
        <taxon>Pseudomonadota</taxon>
        <taxon>Alphaproteobacteria</taxon>
        <taxon>Hyphomicrobiales</taxon>
        <taxon>Phyllobacteriaceae</taxon>
        <taxon>Phyllobacterium</taxon>
    </lineage>
</organism>